<name>A0A1R3RFT1_ASPC5</name>
<evidence type="ECO:0000313" key="2">
    <source>
        <dbReference type="EMBL" id="OOF93332.1"/>
    </source>
</evidence>
<dbReference type="AlphaFoldDB" id="A0A1R3RFT1"/>
<reference evidence="3" key="1">
    <citation type="journal article" date="2017" name="Genome Biol.">
        <title>Comparative genomics reveals high biological diversity and specific adaptations in the industrially and medically important fungal genus Aspergillus.</title>
        <authorList>
            <person name="de Vries R.P."/>
            <person name="Riley R."/>
            <person name="Wiebenga A."/>
            <person name="Aguilar-Osorio G."/>
            <person name="Amillis S."/>
            <person name="Uchima C.A."/>
            <person name="Anderluh G."/>
            <person name="Asadollahi M."/>
            <person name="Askin M."/>
            <person name="Barry K."/>
            <person name="Battaglia E."/>
            <person name="Bayram O."/>
            <person name="Benocci T."/>
            <person name="Braus-Stromeyer S.A."/>
            <person name="Caldana C."/>
            <person name="Canovas D."/>
            <person name="Cerqueira G.C."/>
            <person name="Chen F."/>
            <person name="Chen W."/>
            <person name="Choi C."/>
            <person name="Clum A."/>
            <person name="Dos Santos R.A."/>
            <person name="Damasio A.R."/>
            <person name="Diallinas G."/>
            <person name="Emri T."/>
            <person name="Fekete E."/>
            <person name="Flipphi M."/>
            <person name="Freyberg S."/>
            <person name="Gallo A."/>
            <person name="Gournas C."/>
            <person name="Habgood R."/>
            <person name="Hainaut M."/>
            <person name="Harispe M.L."/>
            <person name="Henrissat B."/>
            <person name="Hilden K.S."/>
            <person name="Hope R."/>
            <person name="Hossain A."/>
            <person name="Karabika E."/>
            <person name="Karaffa L."/>
            <person name="Karanyi Z."/>
            <person name="Krasevec N."/>
            <person name="Kuo A."/>
            <person name="Kusch H."/>
            <person name="LaButti K."/>
            <person name="Lagendijk E.L."/>
            <person name="Lapidus A."/>
            <person name="Levasseur A."/>
            <person name="Lindquist E."/>
            <person name="Lipzen A."/>
            <person name="Logrieco A.F."/>
            <person name="MacCabe A."/>
            <person name="Maekelae M.R."/>
            <person name="Malavazi I."/>
            <person name="Melin P."/>
            <person name="Meyer V."/>
            <person name="Mielnichuk N."/>
            <person name="Miskei M."/>
            <person name="Molnar A.P."/>
            <person name="Mule G."/>
            <person name="Ngan C.Y."/>
            <person name="Orejas M."/>
            <person name="Orosz E."/>
            <person name="Ouedraogo J.P."/>
            <person name="Overkamp K.M."/>
            <person name="Park H.-S."/>
            <person name="Perrone G."/>
            <person name="Piumi F."/>
            <person name="Punt P.J."/>
            <person name="Ram A.F."/>
            <person name="Ramon A."/>
            <person name="Rauscher S."/>
            <person name="Record E."/>
            <person name="Riano-Pachon D.M."/>
            <person name="Robert V."/>
            <person name="Roehrig J."/>
            <person name="Ruller R."/>
            <person name="Salamov A."/>
            <person name="Salih N.S."/>
            <person name="Samson R.A."/>
            <person name="Sandor E."/>
            <person name="Sanguinetti M."/>
            <person name="Schuetze T."/>
            <person name="Sepcic K."/>
            <person name="Shelest E."/>
            <person name="Sherlock G."/>
            <person name="Sophianopoulou V."/>
            <person name="Squina F.M."/>
            <person name="Sun H."/>
            <person name="Susca A."/>
            <person name="Todd R.B."/>
            <person name="Tsang A."/>
            <person name="Unkles S.E."/>
            <person name="van de Wiele N."/>
            <person name="van Rossen-Uffink D."/>
            <person name="Oliveira J.V."/>
            <person name="Vesth T.C."/>
            <person name="Visser J."/>
            <person name="Yu J.-H."/>
            <person name="Zhou M."/>
            <person name="Andersen M.R."/>
            <person name="Archer D.B."/>
            <person name="Baker S.E."/>
            <person name="Benoit I."/>
            <person name="Brakhage A.A."/>
            <person name="Braus G.H."/>
            <person name="Fischer R."/>
            <person name="Frisvad J.C."/>
            <person name="Goldman G.H."/>
            <person name="Houbraken J."/>
            <person name="Oakley B."/>
            <person name="Pocsi I."/>
            <person name="Scazzocchio C."/>
            <person name="Seiboth B."/>
            <person name="vanKuyk P.A."/>
            <person name="Wortman J."/>
            <person name="Dyer P.S."/>
            <person name="Grigoriev I.V."/>
        </authorList>
    </citation>
    <scope>NUCLEOTIDE SEQUENCE [LARGE SCALE GENOMIC DNA]</scope>
    <source>
        <strain evidence="3">ITEM 5010</strain>
    </source>
</reference>
<sequence length="137" mass="15908">MFYTPKMGATATKEDDTMKDEATTKQEFMIPLLFYVQRIQRLIYEVPSDDEAMELVTDNYSSEATFEWNSEPIDLTEFKTFVHEWRSRYTFLDFEFHEAVVTPDTDDEEGRGGTIGFGLKGRVLGKDDGKMYEGKLQ</sequence>
<protein>
    <submittedName>
        <fullName evidence="2">Uncharacterized protein</fullName>
    </submittedName>
</protein>
<dbReference type="VEuPathDB" id="FungiDB:ASPCADRAFT_7564"/>
<dbReference type="Proteomes" id="UP000188318">
    <property type="component" value="Unassembled WGS sequence"/>
</dbReference>
<dbReference type="OrthoDB" id="4468602at2759"/>
<proteinExistence type="predicted"/>
<keyword evidence="3" id="KW-1185">Reference proteome</keyword>
<dbReference type="EMBL" id="KV907504">
    <property type="protein sequence ID" value="OOF93332.1"/>
    <property type="molecule type" value="Genomic_DNA"/>
</dbReference>
<evidence type="ECO:0000256" key="1">
    <source>
        <dbReference type="SAM" id="MobiDB-lite"/>
    </source>
</evidence>
<accession>A0A1R3RFT1</accession>
<evidence type="ECO:0000313" key="3">
    <source>
        <dbReference type="Proteomes" id="UP000188318"/>
    </source>
</evidence>
<feature type="region of interest" description="Disordered" evidence="1">
    <location>
        <begin position="1"/>
        <end position="20"/>
    </location>
</feature>
<organism evidence="2 3">
    <name type="scientific">Aspergillus carbonarius (strain ITEM 5010)</name>
    <dbReference type="NCBI Taxonomy" id="602072"/>
    <lineage>
        <taxon>Eukaryota</taxon>
        <taxon>Fungi</taxon>
        <taxon>Dikarya</taxon>
        <taxon>Ascomycota</taxon>
        <taxon>Pezizomycotina</taxon>
        <taxon>Eurotiomycetes</taxon>
        <taxon>Eurotiomycetidae</taxon>
        <taxon>Eurotiales</taxon>
        <taxon>Aspergillaceae</taxon>
        <taxon>Aspergillus</taxon>
        <taxon>Aspergillus subgen. Circumdati</taxon>
    </lineage>
</organism>
<gene>
    <name evidence="2" type="ORF">ASPCADRAFT_7564</name>
</gene>